<feature type="compositionally biased region" description="Basic and acidic residues" evidence="2">
    <location>
        <begin position="75"/>
        <end position="97"/>
    </location>
</feature>
<dbReference type="InterPro" id="IPR052462">
    <property type="entry name" value="SLIRP/GR-RBP-like"/>
</dbReference>
<comment type="caution">
    <text evidence="4">The sequence shown here is derived from an EMBL/GenBank/DDBJ whole genome shotgun (WGS) entry which is preliminary data.</text>
</comment>
<dbReference type="SUPFAM" id="SSF54928">
    <property type="entry name" value="RNA-binding domain, RBD"/>
    <property type="match status" value="1"/>
</dbReference>
<gene>
    <name evidence="4" type="ORF">COX03_01335</name>
</gene>
<evidence type="ECO:0000256" key="2">
    <source>
        <dbReference type="SAM" id="MobiDB-lite"/>
    </source>
</evidence>
<dbReference type="AlphaFoldDB" id="A0A2H0BJI6"/>
<protein>
    <submittedName>
        <fullName evidence="4">RNA-binding protein</fullName>
    </submittedName>
</protein>
<accession>A0A2H0BJI6</accession>
<reference evidence="4 5" key="1">
    <citation type="submission" date="2017-09" db="EMBL/GenBank/DDBJ databases">
        <title>Depth-based differentiation of microbial function through sediment-hosted aquifers and enrichment of novel symbionts in the deep terrestrial subsurface.</title>
        <authorList>
            <person name="Probst A.J."/>
            <person name="Ladd B."/>
            <person name="Jarett J.K."/>
            <person name="Geller-Mcgrath D.E."/>
            <person name="Sieber C.M."/>
            <person name="Emerson J.B."/>
            <person name="Anantharaman K."/>
            <person name="Thomas B.C."/>
            <person name="Malmstrom R."/>
            <person name="Stieglmeier M."/>
            <person name="Klingl A."/>
            <person name="Woyke T."/>
            <person name="Ryan C.M."/>
            <person name="Banfield J.F."/>
        </authorList>
    </citation>
    <scope>NUCLEOTIDE SEQUENCE [LARGE SCALE GENOMIC DNA]</scope>
    <source>
        <strain evidence="4">CG22_combo_CG10-13_8_21_14_all_39_10</strain>
    </source>
</reference>
<dbReference type="Gene3D" id="3.30.70.330">
    <property type="match status" value="1"/>
</dbReference>
<dbReference type="EMBL" id="PCSW01000040">
    <property type="protein sequence ID" value="PIP57764.1"/>
    <property type="molecule type" value="Genomic_DNA"/>
</dbReference>
<dbReference type="SMART" id="SM00360">
    <property type="entry name" value="RRM"/>
    <property type="match status" value="1"/>
</dbReference>
<dbReference type="Proteomes" id="UP000229847">
    <property type="component" value="Unassembled WGS sequence"/>
</dbReference>
<proteinExistence type="predicted"/>
<feature type="domain" description="RRM" evidence="3">
    <location>
        <begin position="3"/>
        <end position="81"/>
    </location>
</feature>
<dbReference type="InterPro" id="IPR035979">
    <property type="entry name" value="RBD_domain_sf"/>
</dbReference>
<evidence type="ECO:0000313" key="5">
    <source>
        <dbReference type="Proteomes" id="UP000229847"/>
    </source>
</evidence>
<sequence length="121" mass="13050">MAKRLFVGGIPWSLTDATLADLFGKIGKVTSAKIIVDKFTQQSKGFAFVEFENDADADKAIKELSDTEVEGRKIVVQEARPLEERAPRRDFGGDRRSGGGFGGGDRRGGRGGFSRGGGGRW</sequence>
<evidence type="ECO:0000313" key="4">
    <source>
        <dbReference type="EMBL" id="PIP57764.1"/>
    </source>
</evidence>
<dbReference type="InterPro" id="IPR000504">
    <property type="entry name" value="RRM_dom"/>
</dbReference>
<dbReference type="PROSITE" id="PS50102">
    <property type="entry name" value="RRM"/>
    <property type="match status" value="1"/>
</dbReference>
<dbReference type="Pfam" id="PF00076">
    <property type="entry name" value="RRM_1"/>
    <property type="match status" value="1"/>
</dbReference>
<feature type="compositionally biased region" description="Gly residues" evidence="2">
    <location>
        <begin position="110"/>
        <end position="121"/>
    </location>
</feature>
<dbReference type="PANTHER" id="PTHR48027">
    <property type="entry name" value="HETEROGENEOUS NUCLEAR RIBONUCLEOPROTEIN 87F-RELATED"/>
    <property type="match status" value="1"/>
</dbReference>
<dbReference type="InterPro" id="IPR012677">
    <property type="entry name" value="Nucleotide-bd_a/b_plait_sf"/>
</dbReference>
<dbReference type="GO" id="GO:0003723">
    <property type="term" value="F:RNA binding"/>
    <property type="evidence" value="ECO:0007669"/>
    <property type="project" value="UniProtKB-KW"/>
</dbReference>
<feature type="region of interest" description="Disordered" evidence="2">
    <location>
        <begin position="75"/>
        <end position="121"/>
    </location>
</feature>
<name>A0A2H0BJI6_9BACT</name>
<evidence type="ECO:0000256" key="1">
    <source>
        <dbReference type="ARBA" id="ARBA00022884"/>
    </source>
</evidence>
<evidence type="ECO:0000259" key="3">
    <source>
        <dbReference type="PROSITE" id="PS50102"/>
    </source>
</evidence>
<keyword evidence="1" id="KW-0694">RNA-binding</keyword>
<organism evidence="4 5">
    <name type="scientific">Candidatus Woesebacteria bacterium CG22_combo_CG10-13_8_21_14_all_39_10</name>
    <dbReference type="NCBI Taxonomy" id="1975059"/>
    <lineage>
        <taxon>Bacteria</taxon>
        <taxon>Candidatus Woeseibacteriota</taxon>
    </lineage>
</organism>